<dbReference type="PROSITE" id="PS00039">
    <property type="entry name" value="DEAD_ATP_HELICASE"/>
    <property type="match status" value="1"/>
</dbReference>
<dbReference type="GO" id="GO:0005634">
    <property type="term" value="C:nucleus"/>
    <property type="evidence" value="ECO:0007669"/>
    <property type="project" value="UniProtKB-SubCell"/>
</dbReference>
<dbReference type="InterPro" id="IPR050079">
    <property type="entry name" value="DEAD_box_RNA_helicase"/>
</dbReference>
<feature type="domain" description="DEAD-box RNA helicase Q" evidence="16">
    <location>
        <begin position="165"/>
        <end position="193"/>
    </location>
</feature>
<evidence type="ECO:0000259" key="16">
    <source>
        <dbReference type="PROSITE" id="PS51195"/>
    </source>
</evidence>
<keyword evidence="3" id="KW-0690">Ribosome biogenesis</keyword>
<evidence type="ECO:0000256" key="10">
    <source>
        <dbReference type="ARBA" id="ARBA00047984"/>
    </source>
</evidence>
<dbReference type="InterPro" id="IPR011545">
    <property type="entry name" value="DEAD/DEAH_box_helicase_dom"/>
</dbReference>
<dbReference type="GO" id="GO:0016787">
    <property type="term" value="F:hydrolase activity"/>
    <property type="evidence" value="ECO:0007669"/>
    <property type="project" value="UniProtKB-KW"/>
</dbReference>
<dbReference type="PROSITE" id="PS51194">
    <property type="entry name" value="HELICASE_CTER"/>
    <property type="match status" value="1"/>
</dbReference>
<feature type="compositionally biased region" description="Basic and acidic residues" evidence="13">
    <location>
        <begin position="1"/>
        <end position="10"/>
    </location>
</feature>
<evidence type="ECO:0000256" key="11">
    <source>
        <dbReference type="PROSITE-ProRule" id="PRU00552"/>
    </source>
</evidence>
<evidence type="ECO:0000256" key="6">
    <source>
        <dbReference type="ARBA" id="ARBA00022806"/>
    </source>
</evidence>
<dbReference type="EMBL" id="CAJHIT010000006">
    <property type="protein sequence ID" value="CAD6502527.1"/>
    <property type="molecule type" value="Genomic_DNA"/>
</dbReference>
<organism evidence="17 18">
    <name type="scientific">Blumeria graminis f. sp. triticale</name>
    <dbReference type="NCBI Taxonomy" id="1689686"/>
    <lineage>
        <taxon>Eukaryota</taxon>
        <taxon>Fungi</taxon>
        <taxon>Dikarya</taxon>
        <taxon>Ascomycota</taxon>
        <taxon>Pezizomycotina</taxon>
        <taxon>Leotiomycetes</taxon>
        <taxon>Erysiphales</taxon>
        <taxon>Erysiphaceae</taxon>
        <taxon>Blumeria</taxon>
    </lineage>
</organism>
<evidence type="ECO:0000259" key="14">
    <source>
        <dbReference type="PROSITE" id="PS51192"/>
    </source>
</evidence>
<dbReference type="GO" id="GO:0010467">
    <property type="term" value="P:gene expression"/>
    <property type="evidence" value="ECO:0007669"/>
    <property type="project" value="UniProtKB-ARBA"/>
</dbReference>
<dbReference type="Pfam" id="PF00271">
    <property type="entry name" value="Helicase_C"/>
    <property type="match status" value="1"/>
</dbReference>
<evidence type="ECO:0000256" key="5">
    <source>
        <dbReference type="ARBA" id="ARBA00022801"/>
    </source>
</evidence>
<evidence type="ECO:0000256" key="7">
    <source>
        <dbReference type="ARBA" id="ARBA00022840"/>
    </source>
</evidence>
<dbReference type="SMART" id="SM00490">
    <property type="entry name" value="HELICc"/>
    <property type="match status" value="1"/>
</dbReference>
<evidence type="ECO:0000256" key="12">
    <source>
        <dbReference type="RuleBase" id="RU000492"/>
    </source>
</evidence>
<evidence type="ECO:0000256" key="13">
    <source>
        <dbReference type="SAM" id="MobiDB-lite"/>
    </source>
</evidence>
<protein>
    <recommendedName>
        <fullName evidence="2">RNA helicase</fullName>
        <ecNumber evidence="2">3.6.4.13</ecNumber>
    </recommendedName>
</protein>
<name>A0A9W4D245_BLUGR</name>
<feature type="domain" description="Helicase ATP-binding" evidence="14">
    <location>
        <begin position="196"/>
        <end position="397"/>
    </location>
</feature>
<evidence type="ECO:0000313" key="18">
    <source>
        <dbReference type="Proteomes" id="UP000683417"/>
    </source>
</evidence>
<feature type="region of interest" description="Disordered" evidence="13">
    <location>
        <begin position="651"/>
        <end position="673"/>
    </location>
</feature>
<feature type="short sequence motif" description="Q motif" evidence="11">
    <location>
        <begin position="165"/>
        <end position="193"/>
    </location>
</feature>
<dbReference type="GO" id="GO:0003723">
    <property type="term" value="F:RNA binding"/>
    <property type="evidence" value="ECO:0007669"/>
    <property type="project" value="UniProtKB-KW"/>
</dbReference>
<dbReference type="GO" id="GO:0042254">
    <property type="term" value="P:ribosome biogenesis"/>
    <property type="evidence" value="ECO:0007669"/>
    <property type="project" value="UniProtKB-KW"/>
</dbReference>
<evidence type="ECO:0000256" key="3">
    <source>
        <dbReference type="ARBA" id="ARBA00022517"/>
    </source>
</evidence>
<dbReference type="SMART" id="SM00487">
    <property type="entry name" value="DEXDc"/>
    <property type="match status" value="1"/>
</dbReference>
<keyword evidence="5 12" id="KW-0378">Hydrolase</keyword>
<comment type="catalytic activity">
    <reaction evidence="10">
        <text>ATP + H2O = ADP + phosphate + H(+)</text>
        <dbReference type="Rhea" id="RHEA:13065"/>
        <dbReference type="ChEBI" id="CHEBI:15377"/>
        <dbReference type="ChEBI" id="CHEBI:15378"/>
        <dbReference type="ChEBI" id="CHEBI:30616"/>
        <dbReference type="ChEBI" id="CHEBI:43474"/>
        <dbReference type="ChEBI" id="CHEBI:456216"/>
        <dbReference type="EC" id="3.6.4.13"/>
    </reaction>
</comment>
<dbReference type="PANTHER" id="PTHR47959">
    <property type="entry name" value="ATP-DEPENDENT RNA HELICASE RHLE-RELATED"/>
    <property type="match status" value="1"/>
</dbReference>
<keyword evidence="7 12" id="KW-0067">ATP-binding</keyword>
<evidence type="ECO:0000256" key="1">
    <source>
        <dbReference type="ARBA" id="ARBA00004123"/>
    </source>
</evidence>
<gene>
    <name evidence="17" type="ORF">BGTH12_LOCUS3885</name>
</gene>
<dbReference type="Pfam" id="PF00270">
    <property type="entry name" value="DEAD"/>
    <property type="match status" value="1"/>
</dbReference>
<evidence type="ECO:0000256" key="4">
    <source>
        <dbReference type="ARBA" id="ARBA00022741"/>
    </source>
</evidence>
<dbReference type="Proteomes" id="UP000683417">
    <property type="component" value="Unassembled WGS sequence"/>
</dbReference>
<accession>A0A9W4D245</accession>
<keyword evidence="4 12" id="KW-0547">Nucleotide-binding</keyword>
<comment type="subcellular location">
    <subcellularLocation>
        <location evidence="1">Nucleus</location>
    </subcellularLocation>
</comment>
<dbReference type="GO" id="GO:0003724">
    <property type="term" value="F:RNA helicase activity"/>
    <property type="evidence" value="ECO:0007669"/>
    <property type="project" value="UniProtKB-EC"/>
</dbReference>
<feature type="compositionally biased region" description="Basic residues" evidence="13">
    <location>
        <begin position="660"/>
        <end position="672"/>
    </location>
</feature>
<dbReference type="InterPro" id="IPR001650">
    <property type="entry name" value="Helicase_C-like"/>
</dbReference>
<dbReference type="InterPro" id="IPR000629">
    <property type="entry name" value="RNA-helicase_DEAD-box_CS"/>
</dbReference>
<comment type="caution">
    <text evidence="17">The sequence shown here is derived from an EMBL/GenBank/DDBJ whole genome shotgun (WGS) entry which is preliminary data.</text>
</comment>
<feature type="domain" description="Helicase C-terminal" evidence="15">
    <location>
        <begin position="446"/>
        <end position="597"/>
    </location>
</feature>
<dbReference type="AlphaFoldDB" id="A0A9W4D245"/>
<proteinExistence type="inferred from homology"/>
<dbReference type="EC" id="3.6.4.13" evidence="2"/>
<feature type="region of interest" description="Disordered" evidence="13">
    <location>
        <begin position="1"/>
        <end position="31"/>
    </location>
</feature>
<dbReference type="InterPro" id="IPR014001">
    <property type="entry name" value="Helicase_ATP-bd"/>
</dbReference>
<keyword evidence="8" id="KW-0694">RNA-binding</keyword>
<keyword evidence="9" id="KW-0539">Nucleus</keyword>
<evidence type="ECO:0000313" key="17">
    <source>
        <dbReference type="EMBL" id="CAD6502527.1"/>
    </source>
</evidence>
<dbReference type="PROSITE" id="PS51195">
    <property type="entry name" value="Q_MOTIF"/>
    <property type="match status" value="1"/>
</dbReference>
<dbReference type="PANTHER" id="PTHR47959:SF1">
    <property type="entry name" value="ATP-DEPENDENT RNA HELICASE DBPA"/>
    <property type="match status" value="1"/>
</dbReference>
<reference evidence="17" key="1">
    <citation type="submission" date="2020-10" db="EMBL/GenBank/DDBJ databases">
        <authorList>
            <person name="Muller C M."/>
        </authorList>
    </citation>
    <scope>NUCLEOTIDE SEQUENCE</scope>
    <source>
        <strain evidence="17">THUN-12</strain>
    </source>
</reference>
<dbReference type="PROSITE" id="PS51192">
    <property type="entry name" value="HELICASE_ATP_BIND_1"/>
    <property type="match status" value="1"/>
</dbReference>
<evidence type="ECO:0000256" key="2">
    <source>
        <dbReference type="ARBA" id="ARBA00012552"/>
    </source>
</evidence>
<keyword evidence="6 12" id="KW-0347">Helicase</keyword>
<dbReference type="GO" id="GO:0005524">
    <property type="term" value="F:ATP binding"/>
    <property type="evidence" value="ECO:0007669"/>
    <property type="project" value="UniProtKB-KW"/>
</dbReference>
<dbReference type="InterPro" id="IPR014014">
    <property type="entry name" value="RNA_helicase_DEAD_Q_motif"/>
</dbReference>
<comment type="similarity">
    <text evidence="12">Belongs to the DEAD box helicase family.</text>
</comment>
<evidence type="ECO:0000259" key="15">
    <source>
        <dbReference type="PROSITE" id="PS51194"/>
    </source>
</evidence>
<evidence type="ECO:0000256" key="8">
    <source>
        <dbReference type="ARBA" id="ARBA00022884"/>
    </source>
</evidence>
<evidence type="ECO:0000256" key="9">
    <source>
        <dbReference type="ARBA" id="ARBA00023242"/>
    </source>
</evidence>
<dbReference type="CDD" id="cd18787">
    <property type="entry name" value="SF2_C_DEAD"/>
    <property type="match status" value="1"/>
</dbReference>
<sequence length="732" mass="80906">MTPEPKKRDGSVNASTRQAKKRKNTGECSTSLVTEEKPVALDALSWNQVPLPDNINDAEGFYGLEEIDGVNVIRDGNILKFTATAVSTELDEDEFEGFSDNASIKDTREKKLAVPFSQMPSKKQISRKEKAVKNTTKDPAITKETKENLFSSLLDIADTADIDLSGWVALDLSSSLLSALSKLGFPKPTVIQSTAIPEILAGHDVVGKASTGSGKTLAFAIPIVESWLEANHKVNMSEDTKSRLPIALILSPTRELAHQLTTHIKCLCQDFPNPLNIATVTGGLSIQKQHRQISNADIIIGTPGRLWEVISSDQKILEAFQHVKFLVIDEADRLLTEGHFKEVEDILNALDRQQSHDQASDEEERSLSTRQTLVFSATFDKGLQQKLTGKGKQGMVNESNSMEYLLRKLNFREDNPKFIDANPNSQMASGLKEGIIECSGIEKDLYLYALLLYHPNQRTLVFTNSIHSVKRLTPMLQNLGLPAQSLHSQMAQKARLRAIERFGSSKATGQILVATDVAARGLDVGGMQLIIHYHLPRTADMYVHRSGRTARAEASGTSILMCAPEEVVGTRRLVAKVHAQNVISSGSKLKNYLKSLDIDRKVVARLKPRMMLAKQIADSVIAKEKKGHDDEWLKSAAEELGVDYDSEEFEATGRESKGRGTGRKLKEKKARNMSKDEVNSLRRELKLLLEQRVNVGVSERYLTSGTVNVNELLRGVKGEFLGAVDDIGIDYE</sequence>
<dbReference type="GO" id="GO:0005829">
    <property type="term" value="C:cytosol"/>
    <property type="evidence" value="ECO:0007669"/>
    <property type="project" value="TreeGrafter"/>
</dbReference>